<proteinExistence type="predicted"/>
<dbReference type="Proteomes" id="UP001294412">
    <property type="component" value="Unassembled WGS sequence"/>
</dbReference>
<dbReference type="EMBL" id="JAXLPB010000003">
    <property type="protein sequence ID" value="MDY8109870.1"/>
    <property type="molecule type" value="Genomic_DNA"/>
</dbReference>
<organism evidence="1 2">
    <name type="scientific">Fulvimarina uroteuthidis</name>
    <dbReference type="NCBI Taxonomy" id="3098149"/>
    <lineage>
        <taxon>Bacteria</taxon>
        <taxon>Pseudomonadati</taxon>
        <taxon>Pseudomonadota</taxon>
        <taxon>Alphaproteobacteria</taxon>
        <taxon>Hyphomicrobiales</taxon>
        <taxon>Aurantimonadaceae</taxon>
        <taxon>Fulvimarina</taxon>
    </lineage>
</organism>
<sequence length="152" mass="16561">MPVGRGCLNVLRGVWHSVCDRLAEWLLTIWLLDWGLTLAHGGTFESPAVSVMTSWARIEAWQLFCLVGGGCRLLLLVVNGGWRKSPHVRVFASLATMPLWAVVAYGLQMSGTDAVGAGAYYACVLAEMVGMYRATKEAGWNDGRAFRQGSRG</sequence>
<protein>
    <submittedName>
        <fullName evidence="1">Uncharacterized protein</fullName>
    </submittedName>
</protein>
<evidence type="ECO:0000313" key="1">
    <source>
        <dbReference type="EMBL" id="MDY8109870.1"/>
    </source>
</evidence>
<reference evidence="1 2" key="1">
    <citation type="submission" date="2023-12" db="EMBL/GenBank/DDBJ databases">
        <title>Description of Novel Strain Fulvimarina sp. 2208YS6-2-32 isolated from Uroteuthis (Photololigo) edulis.</title>
        <authorList>
            <person name="Park J.-S."/>
        </authorList>
    </citation>
    <scope>NUCLEOTIDE SEQUENCE [LARGE SCALE GENOMIC DNA]</scope>
    <source>
        <strain evidence="1 2">2208YS6-2-32</strain>
    </source>
</reference>
<comment type="caution">
    <text evidence="1">The sequence shown here is derived from an EMBL/GenBank/DDBJ whole genome shotgun (WGS) entry which is preliminary data.</text>
</comment>
<name>A0ABU5I459_9HYPH</name>
<gene>
    <name evidence="1" type="ORF">U0C82_12040</name>
</gene>
<dbReference type="RefSeq" id="WP_322187358.1">
    <property type="nucleotide sequence ID" value="NZ_JAXLPB010000003.1"/>
</dbReference>
<keyword evidence="2" id="KW-1185">Reference proteome</keyword>
<evidence type="ECO:0000313" key="2">
    <source>
        <dbReference type="Proteomes" id="UP001294412"/>
    </source>
</evidence>
<accession>A0ABU5I459</accession>